<dbReference type="GeneID" id="106055314"/>
<feature type="chain" id="PRO_5040993078" evidence="2">
    <location>
        <begin position="24"/>
        <end position="341"/>
    </location>
</feature>
<dbReference type="Proteomes" id="UP001165740">
    <property type="component" value="Chromosome 17"/>
</dbReference>
<dbReference type="RefSeq" id="XP_055871918.1">
    <property type="nucleotide sequence ID" value="XM_056015943.1"/>
</dbReference>
<proteinExistence type="predicted"/>
<feature type="compositionally biased region" description="Low complexity" evidence="1">
    <location>
        <begin position="25"/>
        <end position="142"/>
    </location>
</feature>
<accession>A0A9W2ZAC4</accession>
<keyword evidence="3" id="KW-1185">Reference proteome</keyword>
<gene>
    <name evidence="4" type="primary">LOC106055314</name>
</gene>
<feature type="region of interest" description="Disordered" evidence="1">
    <location>
        <begin position="24"/>
        <end position="143"/>
    </location>
</feature>
<keyword evidence="2" id="KW-0732">Signal</keyword>
<evidence type="ECO:0000313" key="4">
    <source>
        <dbReference type="RefSeq" id="XP_055871918.1"/>
    </source>
</evidence>
<dbReference type="AlphaFoldDB" id="A0A9W2ZAC4"/>
<evidence type="ECO:0000256" key="1">
    <source>
        <dbReference type="SAM" id="MobiDB-lite"/>
    </source>
</evidence>
<organism evidence="3 4">
    <name type="scientific">Biomphalaria glabrata</name>
    <name type="common">Bloodfluke planorb</name>
    <name type="synonym">Freshwater snail</name>
    <dbReference type="NCBI Taxonomy" id="6526"/>
    <lineage>
        <taxon>Eukaryota</taxon>
        <taxon>Metazoa</taxon>
        <taxon>Spiralia</taxon>
        <taxon>Lophotrochozoa</taxon>
        <taxon>Mollusca</taxon>
        <taxon>Gastropoda</taxon>
        <taxon>Heterobranchia</taxon>
        <taxon>Euthyneura</taxon>
        <taxon>Panpulmonata</taxon>
        <taxon>Hygrophila</taxon>
        <taxon>Lymnaeoidea</taxon>
        <taxon>Planorbidae</taxon>
        <taxon>Biomphalaria</taxon>
    </lineage>
</organism>
<reference evidence="4" key="1">
    <citation type="submission" date="2025-08" db="UniProtKB">
        <authorList>
            <consortium name="RefSeq"/>
        </authorList>
    </citation>
    <scope>IDENTIFICATION</scope>
</reference>
<name>A0A9W2ZAC4_BIOGL</name>
<protein>
    <submittedName>
        <fullName evidence="4">Uncharacterized protein LOC106055314 isoform X1</fullName>
    </submittedName>
</protein>
<evidence type="ECO:0000256" key="2">
    <source>
        <dbReference type="SAM" id="SignalP"/>
    </source>
</evidence>
<feature type="signal peptide" evidence="2">
    <location>
        <begin position="1"/>
        <end position="23"/>
    </location>
</feature>
<sequence length="341" mass="36853">MDLKCVVSLICGLVLAVVMPCEGWTSTTFPTTSTRSTATPTTTTTRSTATPTTTTTRSTATPTTTTTRSTATPTTTTTRSTATPTTTTTRSTATPTTTTTRSTATPTTTTTRSTATPTTTTTRSTSTPRATTRTTATNTPASPLNQIKSLVDAAFKSCNQTCPYNYLTLMAADSIHETCGVLQTFINCLKPVCYPGSVSDSMKTASSICVPSTSTYTPWRNETTARYDTTKSVTEGSLVNHIKTIVEAAYKSCVTCYSSHLDVLNKDYIYDVCGAFDIFDGCIKAYCYYVTFSDNINDARANCDRIRQPYLDTGLSSAMSCRGHWRISALIFMVTLFFRTL</sequence>
<dbReference type="Gene3D" id="1.20.120.20">
    <property type="entry name" value="Apolipoprotein"/>
    <property type="match status" value="1"/>
</dbReference>
<evidence type="ECO:0000313" key="3">
    <source>
        <dbReference type="Proteomes" id="UP001165740"/>
    </source>
</evidence>